<dbReference type="InterPro" id="IPR035924">
    <property type="entry name" value="FlaG-like_sf"/>
</dbReference>
<sequence>MDSSIAGGLGGASPLPQSSYPKKEYNPKHDDNKASDLLQPASMTTIPQLHQDHEKMVQELKKAIDAIQGPQKTLEISVHEQTNAIMIKVLNRETGDMIREIPSEKILDVVAKMMEFTGILVDKKI</sequence>
<dbReference type="Proteomes" id="UP000800303">
    <property type="component" value="Unassembled WGS sequence"/>
</dbReference>
<dbReference type="RefSeq" id="WP_166274649.1">
    <property type="nucleotide sequence ID" value="NZ_JAAFGS010000004.1"/>
</dbReference>
<dbReference type="Pfam" id="PF03646">
    <property type="entry name" value="FlaG"/>
    <property type="match status" value="1"/>
</dbReference>
<keyword evidence="3" id="KW-1185">Reference proteome</keyword>
<feature type="compositionally biased region" description="Basic and acidic residues" evidence="1">
    <location>
        <begin position="21"/>
        <end position="34"/>
    </location>
</feature>
<dbReference type="PANTHER" id="PTHR37166">
    <property type="entry name" value="PROTEIN FLAG"/>
    <property type="match status" value="1"/>
</dbReference>
<reference evidence="2 3" key="1">
    <citation type="submission" date="2020-01" db="EMBL/GenBank/DDBJ databases">
        <title>Polyphasic characterisation and genomic insights into a novel alkali tolerant bacterium VR-M41.</title>
        <authorList>
            <person name="Vemuluri V.R."/>
        </authorList>
    </citation>
    <scope>NUCLEOTIDE SEQUENCE [LARGE SCALE GENOMIC DNA]</scope>
    <source>
        <strain evidence="2 3">VR-M41</strain>
    </source>
</reference>
<evidence type="ECO:0000256" key="1">
    <source>
        <dbReference type="SAM" id="MobiDB-lite"/>
    </source>
</evidence>
<keyword evidence="2" id="KW-0969">Cilium</keyword>
<dbReference type="SUPFAM" id="SSF160214">
    <property type="entry name" value="FlaG-like"/>
    <property type="match status" value="1"/>
</dbReference>
<name>A0ABX0F817_9BACL</name>
<evidence type="ECO:0000313" key="2">
    <source>
        <dbReference type="EMBL" id="NGZ76119.1"/>
    </source>
</evidence>
<accession>A0ABX0F817</accession>
<feature type="region of interest" description="Disordered" evidence="1">
    <location>
        <begin position="1"/>
        <end position="43"/>
    </location>
</feature>
<comment type="caution">
    <text evidence="2">The sequence shown here is derived from an EMBL/GenBank/DDBJ whole genome shotgun (WGS) entry which is preliminary data.</text>
</comment>
<protein>
    <submittedName>
        <fullName evidence="2">Flagellar protein FlaG</fullName>
    </submittedName>
</protein>
<keyword evidence="2" id="KW-0282">Flagellum</keyword>
<dbReference type="Gene3D" id="3.30.160.170">
    <property type="entry name" value="FlaG-like"/>
    <property type="match status" value="1"/>
</dbReference>
<dbReference type="PANTHER" id="PTHR37166:SF1">
    <property type="entry name" value="PROTEIN FLAG"/>
    <property type="match status" value="1"/>
</dbReference>
<proteinExistence type="predicted"/>
<dbReference type="EMBL" id="JAAFGS010000004">
    <property type="protein sequence ID" value="NGZ76119.1"/>
    <property type="molecule type" value="Genomic_DNA"/>
</dbReference>
<dbReference type="InterPro" id="IPR005186">
    <property type="entry name" value="FlaG"/>
</dbReference>
<gene>
    <name evidence="2" type="ORF">GYN08_12395</name>
</gene>
<keyword evidence="2" id="KW-0966">Cell projection</keyword>
<organism evidence="2 3">
    <name type="scientific">Saccharibacillus alkalitolerans</name>
    <dbReference type="NCBI Taxonomy" id="2705290"/>
    <lineage>
        <taxon>Bacteria</taxon>
        <taxon>Bacillati</taxon>
        <taxon>Bacillota</taxon>
        <taxon>Bacilli</taxon>
        <taxon>Bacillales</taxon>
        <taxon>Paenibacillaceae</taxon>
        <taxon>Saccharibacillus</taxon>
    </lineage>
</organism>
<evidence type="ECO:0000313" key="3">
    <source>
        <dbReference type="Proteomes" id="UP000800303"/>
    </source>
</evidence>